<protein>
    <submittedName>
        <fullName evidence="8">ATP-dependent RNA helicase SrmB</fullName>
    </submittedName>
</protein>
<dbReference type="GO" id="GO:0004386">
    <property type="term" value="F:helicase activity"/>
    <property type="evidence" value="ECO:0007669"/>
    <property type="project" value="UniProtKB-KW"/>
</dbReference>
<dbReference type="PANTHER" id="PTHR14025">
    <property type="entry name" value="FANCONI ANEMIA GROUP M FANCM FAMILY MEMBER"/>
    <property type="match status" value="1"/>
</dbReference>
<dbReference type="PROSITE" id="PS51194">
    <property type="entry name" value="HELICASE_CTER"/>
    <property type="match status" value="1"/>
</dbReference>
<reference evidence="8" key="1">
    <citation type="journal article" date="2020" name="Nature">
        <title>Isolation of an archaeon at the prokaryote-eukaryote interface.</title>
        <authorList>
            <person name="Imachi H."/>
            <person name="Nobu M.K."/>
            <person name="Nakahara N."/>
            <person name="Morono Y."/>
            <person name="Ogawara M."/>
            <person name="Takaki Y."/>
            <person name="Takano Y."/>
            <person name="Uematsu K."/>
            <person name="Ikuta T."/>
            <person name="Ito M."/>
            <person name="Matsui Y."/>
            <person name="Miyazaki M."/>
            <person name="Murata K."/>
            <person name="Saito Y."/>
            <person name="Sakai S."/>
            <person name="Song C."/>
            <person name="Tasumi E."/>
            <person name="Yamanaka Y."/>
            <person name="Yamaguchi T."/>
            <person name="Kamagata Y."/>
            <person name="Tamaki H."/>
            <person name="Takai K."/>
        </authorList>
    </citation>
    <scope>NUCLEOTIDE SEQUENCE [LARGE SCALE GENOMIC DNA]</scope>
    <source>
        <strain evidence="8">MK-D1</strain>
    </source>
</reference>
<evidence type="ECO:0000259" key="6">
    <source>
        <dbReference type="PROSITE" id="PS51192"/>
    </source>
</evidence>
<dbReference type="Gene3D" id="3.40.50.300">
    <property type="entry name" value="P-loop containing nucleotide triphosphate hydrolases"/>
    <property type="match status" value="2"/>
</dbReference>
<gene>
    <name evidence="8" type="ORF">DSAG12_03566</name>
</gene>
<dbReference type="InterPro" id="IPR003593">
    <property type="entry name" value="AAA+_ATPase"/>
</dbReference>
<evidence type="ECO:0000256" key="1">
    <source>
        <dbReference type="ARBA" id="ARBA00022741"/>
    </source>
</evidence>
<dbReference type="InterPro" id="IPR014001">
    <property type="entry name" value="Helicase_ATP-bd"/>
</dbReference>
<evidence type="ECO:0000256" key="2">
    <source>
        <dbReference type="ARBA" id="ARBA00022801"/>
    </source>
</evidence>
<keyword evidence="1" id="KW-0547">Nucleotide-binding</keyword>
<evidence type="ECO:0000256" key="3">
    <source>
        <dbReference type="ARBA" id="ARBA00022806"/>
    </source>
</evidence>
<organism evidence="8">
    <name type="scientific">Promethearchaeum syntrophicum</name>
    <dbReference type="NCBI Taxonomy" id="2594042"/>
    <lineage>
        <taxon>Archaea</taxon>
        <taxon>Promethearchaeati</taxon>
        <taxon>Promethearchaeota</taxon>
        <taxon>Promethearchaeia</taxon>
        <taxon>Promethearchaeales</taxon>
        <taxon>Promethearchaeaceae</taxon>
        <taxon>Promethearchaeum</taxon>
    </lineage>
</organism>
<keyword evidence="3 8" id="KW-0347">Helicase</keyword>
<feature type="domain" description="Helicase C-terminal" evidence="7">
    <location>
        <begin position="374"/>
        <end position="541"/>
    </location>
</feature>
<feature type="domain" description="Helicase ATP-binding" evidence="6">
    <location>
        <begin position="29"/>
        <end position="200"/>
    </location>
</feature>
<proteinExistence type="predicted"/>
<dbReference type="InterPro" id="IPR027417">
    <property type="entry name" value="P-loop_NTPase"/>
</dbReference>
<dbReference type="PROSITE" id="PS51192">
    <property type="entry name" value="HELICASE_ATP_BIND_1"/>
    <property type="match status" value="1"/>
</dbReference>
<dbReference type="PANTHER" id="PTHR14025:SF20">
    <property type="entry name" value="FANCONI ANEMIA GROUP M PROTEIN"/>
    <property type="match status" value="1"/>
</dbReference>
<keyword evidence="5" id="KW-0812">Transmembrane</keyword>
<evidence type="ECO:0000313" key="8">
    <source>
        <dbReference type="EMBL" id="QEE17728.1"/>
    </source>
</evidence>
<keyword evidence="4" id="KW-0067">ATP-binding</keyword>
<feature type="transmembrane region" description="Helical" evidence="5">
    <location>
        <begin position="38"/>
        <end position="60"/>
    </location>
</feature>
<dbReference type="SMART" id="SM00487">
    <property type="entry name" value="DEXDc"/>
    <property type="match status" value="1"/>
</dbReference>
<keyword evidence="5" id="KW-1133">Transmembrane helix</keyword>
<dbReference type="SMART" id="SM00382">
    <property type="entry name" value="AAA"/>
    <property type="match status" value="1"/>
</dbReference>
<dbReference type="AlphaFoldDB" id="A0A5B9DEP7"/>
<dbReference type="Pfam" id="PF00271">
    <property type="entry name" value="Helicase_C"/>
    <property type="match status" value="1"/>
</dbReference>
<dbReference type="Pfam" id="PF00270">
    <property type="entry name" value="DEAD"/>
    <property type="match status" value="1"/>
</dbReference>
<dbReference type="SUPFAM" id="SSF52540">
    <property type="entry name" value="P-loop containing nucleoside triphosphate hydrolases"/>
    <property type="match status" value="1"/>
</dbReference>
<evidence type="ECO:0000259" key="7">
    <source>
        <dbReference type="PROSITE" id="PS51194"/>
    </source>
</evidence>
<dbReference type="SMART" id="SM00490">
    <property type="entry name" value="HELICc"/>
    <property type="match status" value="1"/>
</dbReference>
<dbReference type="Gene3D" id="1.20.1320.20">
    <property type="entry name" value="hef helicase domain"/>
    <property type="match status" value="1"/>
</dbReference>
<evidence type="ECO:0000256" key="5">
    <source>
        <dbReference type="SAM" id="Phobius"/>
    </source>
</evidence>
<keyword evidence="2" id="KW-0378">Hydrolase</keyword>
<dbReference type="GO" id="GO:0003676">
    <property type="term" value="F:nucleic acid binding"/>
    <property type="evidence" value="ECO:0007669"/>
    <property type="project" value="InterPro"/>
</dbReference>
<dbReference type="OrthoDB" id="9764at2157"/>
<dbReference type="GO" id="GO:0005524">
    <property type="term" value="F:ATP binding"/>
    <property type="evidence" value="ECO:0007669"/>
    <property type="project" value="UniProtKB-KW"/>
</dbReference>
<dbReference type="GO" id="GO:0016787">
    <property type="term" value="F:hydrolase activity"/>
    <property type="evidence" value="ECO:0007669"/>
    <property type="project" value="UniProtKB-KW"/>
</dbReference>
<dbReference type="EMBL" id="CP042905">
    <property type="protein sequence ID" value="QEE17728.1"/>
    <property type="molecule type" value="Genomic_DNA"/>
</dbReference>
<name>A0A5B9DEP7_9ARCH</name>
<dbReference type="InterPro" id="IPR011545">
    <property type="entry name" value="DEAD/DEAH_box_helicase_dom"/>
</dbReference>
<dbReference type="GO" id="GO:0140097">
    <property type="term" value="F:catalytic activity, acting on DNA"/>
    <property type="evidence" value="ECO:0007669"/>
    <property type="project" value="UniProtKB-ARBA"/>
</dbReference>
<dbReference type="InterPro" id="IPR001650">
    <property type="entry name" value="Helicase_C-like"/>
</dbReference>
<evidence type="ECO:0000256" key="4">
    <source>
        <dbReference type="ARBA" id="ARBA00022840"/>
    </source>
</evidence>
<accession>A0A5B9DEP7</accession>
<sequence length="704" mass="80565">MTITARNENLTSHLWQPDAPKPRKYQLNIYARAKKENLLVVIPTGLGKTYIATLLGVYFLKKFKGTKNIIFLAPTRPLISQHIQSHKNHVNLGELGCMELTGKIPPEKRKEIFENPETQFLFMTPQTLRNDLHNELYNLFNTALIIFDEAHRATGEYAYVPIAHFYHEQNPEGRILALTASPGKKEHREMILNNLHIPLKNIERREKQDSDVKEYTHQIEEIVIGVDLTHEMKEIRDGLLEIKEKTIAQYIEFNLNYDPEAPTDPQKYHRGYCAKQVRRLTSALTKNQGGNTRTLRILISMNARLFKIHHLINTLEVQGLDITFKAVEKMKKKIDKGVASKADVFLFRDFTFQKIWKFMLEIHTNTPEKMTHPKMVRLISVISSQLENEPESRILIFADLRDTVTRITRELNKIPNCRAKKFVGQATKNAADKGLSQKAQIQLLREFSAGTYNTLVATCVAQEGLDISECNVVIFYDNSASEIKSIQRSGRTGRSKEGKLIRLYTKNTQEAKNLYLTQRRKKGVKPHLHLPALKPSKSLLDYSTHNKISPPHNSIIPKLEGEKPEISVQITPQIYDAYNLGAAIPVDFAVTKIHGNFDLSFPVPFPQVGIAVMDSTMVSLVKFDTLFLRNLDRKKDTVKTFIILLDARDIAENDRIHLKKRLESIKKITGIGIILFSSIDKFHLMIRSILAKYHKSIQNNALAV</sequence>
<keyword evidence="5" id="KW-0472">Membrane</keyword>